<keyword evidence="1" id="KW-0206">Cytoskeleton</keyword>
<gene>
    <name evidence="2" type="primary">Dynll1</name>
    <name evidence="2" type="ORF">T11_1445</name>
</gene>
<dbReference type="Gene3D" id="3.30.740.10">
    <property type="entry name" value="Protein Inhibitor Of Neuronal Nitric Oxide Synthase"/>
    <property type="match status" value="1"/>
</dbReference>
<comment type="subcellular location">
    <subcellularLocation>
        <location evidence="1">Cytoplasm</location>
        <location evidence="1">Cytoskeleton</location>
    </subcellularLocation>
</comment>
<evidence type="ECO:0000313" key="2">
    <source>
        <dbReference type="EMBL" id="KRZ17389.1"/>
    </source>
</evidence>
<dbReference type="STRING" id="268475.A0A0V1I3G3"/>
<organism evidence="2 3">
    <name type="scientific">Trichinella zimbabwensis</name>
    <dbReference type="NCBI Taxonomy" id="268475"/>
    <lineage>
        <taxon>Eukaryota</taxon>
        <taxon>Metazoa</taxon>
        <taxon>Ecdysozoa</taxon>
        <taxon>Nematoda</taxon>
        <taxon>Enoplea</taxon>
        <taxon>Dorylaimia</taxon>
        <taxon>Trichinellida</taxon>
        <taxon>Trichinellidae</taxon>
        <taxon>Trichinella</taxon>
    </lineage>
</organism>
<keyword evidence="1" id="KW-0243">Dynein</keyword>
<dbReference type="AlphaFoldDB" id="A0A0V1I3G3"/>
<dbReference type="GO" id="GO:0005874">
    <property type="term" value="C:microtubule"/>
    <property type="evidence" value="ECO:0007669"/>
    <property type="project" value="UniProtKB-KW"/>
</dbReference>
<dbReference type="PANTHER" id="PTHR11886:SF35">
    <property type="entry name" value="DYNEIN LIGHT CHAIN"/>
    <property type="match status" value="1"/>
</dbReference>
<name>A0A0V1I3G3_9BILA</name>
<accession>A0A0V1I3G3</accession>
<evidence type="ECO:0000313" key="3">
    <source>
        <dbReference type="Proteomes" id="UP000055024"/>
    </source>
</evidence>
<sequence>MASPKKAEENASSTEAIIQITDMSDEMRETTIRIVKQACLKHTTEKDIALEVKNEMDKNFKGPWLCIVGRCYGSYVTNGFPHIQISIMSFRHSTTCIIFDISHIHHYCNNPTAYL</sequence>
<reference evidence="2" key="1">
    <citation type="submission" date="2015-01" db="EMBL/GenBank/DDBJ databases">
        <title>Evolution of Trichinella species and genotypes.</title>
        <authorList>
            <person name="Korhonen P.K."/>
            <person name="Edoardo P."/>
            <person name="Giuseppe L.R."/>
            <person name="Gasser R.B."/>
        </authorList>
    </citation>
    <scope>NUCLEOTIDE SEQUENCE [LARGE SCALE GENOMIC DNA]</scope>
    <source>
        <strain evidence="2">ISS1029</strain>
    </source>
</reference>
<dbReference type="GO" id="GO:0005868">
    <property type="term" value="C:cytoplasmic dynein complex"/>
    <property type="evidence" value="ECO:0007669"/>
    <property type="project" value="TreeGrafter"/>
</dbReference>
<dbReference type="SUPFAM" id="SSF54648">
    <property type="entry name" value="DLC"/>
    <property type="match status" value="1"/>
</dbReference>
<keyword evidence="3" id="KW-1185">Reference proteome</keyword>
<comment type="caution">
    <text evidence="2">The sequence shown here is derived from an EMBL/GenBank/DDBJ whole genome shotgun (WGS) entry which is preliminary data.</text>
</comment>
<dbReference type="InterPro" id="IPR001372">
    <property type="entry name" value="Dynein_light_chain_typ-1/2"/>
</dbReference>
<proteinExistence type="inferred from homology"/>
<dbReference type="PANTHER" id="PTHR11886">
    <property type="entry name" value="DYNEIN LIGHT CHAIN"/>
    <property type="match status" value="1"/>
</dbReference>
<dbReference type="SMART" id="SM01375">
    <property type="entry name" value="Dynein_light"/>
    <property type="match status" value="1"/>
</dbReference>
<dbReference type="GO" id="GO:0045505">
    <property type="term" value="F:dynein intermediate chain binding"/>
    <property type="evidence" value="ECO:0007669"/>
    <property type="project" value="TreeGrafter"/>
</dbReference>
<dbReference type="Proteomes" id="UP000055024">
    <property type="component" value="Unassembled WGS sequence"/>
</dbReference>
<protein>
    <recommendedName>
        <fullName evidence="1">Dynein light chain</fullName>
    </recommendedName>
</protein>
<dbReference type="EMBL" id="JYDP01000007">
    <property type="protein sequence ID" value="KRZ17389.1"/>
    <property type="molecule type" value="Genomic_DNA"/>
</dbReference>
<comment type="similarity">
    <text evidence="1">Belongs to the dynein light chain family.</text>
</comment>
<keyword evidence="1" id="KW-0963">Cytoplasm</keyword>
<evidence type="ECO:0000256" key="1">
    <source>
        <dbReference type="RuleBase" id="RU365010"/>
    </source>
</evidence>
<dbReference type="InterPro" id="IPR037177">
    <property type="entry name" value="DLC_sf"/>
</dbReference>
<keyword evidence="1" id="KW-0493">Microtubule</keyword>
<dbReference type="GO" id="GO:0007017">
    <property type="term" value="P:microtubule-based process"/>
    <property type="evidence" value="ECO:0007669"/>
    <property type="project" value="InterPro"/>
</dbReference>
<dbReference type="Pfam" id="PF01221">
    <property type="entry name" value="Dynein_light"/>
    <property type="match status" value="1"/>
</dbReference>
<dbReference type="OrthoDB" id="10033309at2759"/>
<keyword evidence="1" id="KW-0505">Motor protein</keyword>